<evidence type="ECO:0000313" key="2">
    <source>
        <dbReference type="Proteomes" id="UP001202961"/>
    </source>
</evidence>
<comment type="caution">
    <text evidence="1">The sequence shown here is derived from an EMBL/GenBank/DDBJ whole genome shotgun (WGS) entry which is preliminary data.</text>
</comment>
<proteinExistence type="predicted"/>
<protein>
    <submittedName>
        <fullName evidence="1">Uncharacterized protein</fullName>
    </submittedName>
</protein>
<name>A0ABT0UDZ6_9BACT</name>
<sequence>MPSRLRHSRWNAMQSAVSQVNVEINGNSIDADFKEEAGRTAVRFEGDGLVLEEAQRMKVTLI</sequence>
<keyword evidence="2" id="KW-1185">Reference proteome</keyword>
<dbReference type="RefSeq" id="WP_250933929.1">
    <property type="nucleotide sequence ID" value="NZ_JAMQBK010000160.1"/>
</dbReference>
<evidence type="ECO:0000313" key="1">
    <source>
        <dbReference type="EMBL" id="MCM2375283.1"/>
    </source>
</evidence>
<dbReference type="Proteomes" id="UP001202961">
    <property type="component" value="Unassembled WGS sequence"/>
</dbReference>
<dbReference type="EMBL" id="JAMQBK010000160">
    <property type="protein sequence ID" value="MCM2375283.1"/>
    <property type="molecule type" value="Genomic_DNA"/>
</dbReference>
<accession>A0ABT0UDZ6</accession>
<reference evidence="1 2" key="1">
    <citation type="journal article" date="2022" name="Syst. Appl. Microbiol.">
        <title>Rhodopirellula aestuarii sp. nov., a novel member of the genus Rhodopirellula isolated from brackish sediments collected in the Tagus River estuary, Portugal.</title>
        <authorList>
            <person name="Vitorino I.R."/>
            <person name="Klimek D."/>
            <person name="Calusinska M."/>
            <person name="Lobo-da-Cunha A."/>
            <person name="Vasconcelos V."/>
            <person name="Lage O.M."/>
        </authorList>
    </citation>
    <scope>NUCLEOTIDE SEQUENCE [LARGE SCALE GENOMIC DNA]</scope>
    <source>
        <strain evidence="1 2">ICT_H3.1</strain>
    </source>
</reference>
<organism evidence="1 2">
    <name type="scientific">Aporhodopirellula aestuarii</name>
    <dbReference type="NCBI Taxonomy" id="2950107"/>
    <lineage>
        <taxon>Bacteria</taxon>
        <taxon>Pseudomonadati</taxon>
        <taxon>Planctomycetota</taxon>
        <taxon>Planctomycetia</taxon>
        <taxon>Pirellulales</taxon>
        <taxon>Pirellulaceae</taxon>
        <taxon>Aporhodopirellula</taxon>
    </lineage>
</organism>
<gene>
    <name evidence="1" type="ORF">NB063_32070</name>
</gene>